<accession>A0A4R9K1T1</accession>
<dbReference type="Proteomes" id="UP000297693">
    <property type="component" value="Unassembled WGS sequence"/>
</dbReference>
<dbReference type="EMBL" id="RQGD01000034">
    <property type="protein sequence ID" value="TGL58136.1"/>
    <property type="molecule type" value="Genomic_DNA"/>
</dbReference>
<evidence type="ECO:0000256" key="1">
    <source>
        <dbReference type="ARBA" id="ARBA00004141"/>
    </source>
</evidence>
<evidence type="ECO:0000256" key="4">
    <source>
        <dbReference type="ARBA" id="ARBA00023136"/>
    </source>
</evidence>
<sequence>MLQELRDPLTLGLTLFTTPFFIFFFWLLWGQTPIIHVGVFLPKIHSEAIELTAKNFDGIDLKHYQTRDDLIVSIEKKEVDISILENERGPSSNPKKVQIEIQNHKGSERNDRVVYLLSDSIKNEILDANDTQIIVKSKMQQDPKKNSEFKNFVPGFLVFSIIMIVFSTTMMLAFEIESNLIFRYKISNTSVHEYLIGSGSIQFLNAAVSILISITLTHFLGFAFYGNFLLVFLTCLLGALSMIGLGLLLASFHKNSSQAFLGSSFVMFLLLLFSGILFPKPNLTIRLGESLFFNLFDLLPTSILKQVIDGILLQKESIIEIKEGLFMLLVSSLFYFTLGILFFRRVFQKGGET</sequence>
<name>A0A4R9K1T1_9LEPT</name>
<keyword evidence="2 5" id="KW-0812">Transmembrane</keyword>
<feature type="transmembrane region" description="Helical" evidence="5">
    <location>
        <begin position="194"/>
        <end position="216"/>
    </location>
</feature>
<dbReference type="Pfam" id="PF12698">
    <property type="entry name" value="ABC2_membrane_3"/>
    <property type="match status" value="1"/>
</dbReference>
<feature type="transmembrane region" description="Helical" evidence="5">
    <location>
        <begin position="259"/>
        <end position="279"/>
    </location>
</feature>
<gene>
    <name evidence="7" type="ORF">EHQ58_12195</name>
</gene>
<protein>
    <submittedName>
        <fullName evidence="7">ABC transporter permease</fullName>
    </submittedName>
</protein>
<evidence type="ECO:0000259" key="6">
    <source>
        <dbReference type="Pfam" id="PF12698"/>
    </source>
</evidence>
<feature type="domain" description="ABC-2 type transporter transmembrane" evidence="6">
    <location>
        <begin position="14"/>
        <end position="341"/>
    </location>
</feature>
<dbReference type="InterPro" id="IPR052902">
    <property type="entry name" value="ABC-2_transporter"/>
</dbReference>
<dbReference type="InterPro" id="IPR013525">
    <property type="entry name" value="ABC2_TM"/>
</dbReference>
<dbReference type="GO" id="GO:0016020">
    <property type="term" value="C:membrane"/>
    <property type="evidence" value="ECO:0007669"/>
    <property type="project" value="UniProtKB-SubCell"/>
</dbReference>
<feature type="transmembrane region" description="Helical" evidence="5">
    <location>
        <begin position="325"/>
        <end position="343"/>
    </location>
</feature>
<evidence type="ECO:0000313" key="7">
    <source>
        <dbReference type="EMBL" id="TGL58136.1"/>
    </source>
</evidence>
<feature type="transmembrane region" description="Helical" evidence="5">
    <location>
        <begin position="9"/>
        <end position="29"/>
    </location>
</feature>
<evidence type="ECO:0000256" key="5">
    <source>
        <dbReference type="SAM" id="Phobius"/>
    </source>
</evidence>
<feature type="transmembrane region" description="Helical" evidence="5">
    <location>
        <begin position="228"/>
        <end position="252"/>
    </location>
</feature>
<proteinExistence type="predicted"/>
<dbReference type="PANTHER" id="PTHR43027">
    <property type="entry name" value="DOXORUBICIN RESISTANCE ABC TRANSPORTER PERMEASE PROTEIN DRRC-RELATED"/>
    <property type="match status" value="1"/>
</dbReference>
<dbReference type="GO" id="GO:0140359">
    <property type="term" value="F:ABC-type transporter activity"/>
    <property type="evidence" value="ECO:0007669"/>
    <property type="project" value="InterPro"/>
</dbReference>
<dbReference type="PANTHER" id="PTHR43027:SF1">
    <property type="entry name" value="DOXORUBICIN RESISTANCE ABC TRANSPORTER PERMEASE PROTEIN DRRC-RELATED"/>
    <property type="match status" value="1"/>
</dbReference>
<comment type="subcellular location">
    <subcellularLocation>
        <location evidence="1">Membrane</location>
        <topology evidence="1">Multi-pass membrane protein</topology>
    </subcellularLocation>
</comment>
<dbReference type="AlphaFoldDB" id="A0A4R9K1T1"/>
<keyword evidence="8" id="KW-1185">Reference proteome</keyword>
<keyword evidence="4 5" id="KW-0472">Membrane</keyword>
<evidence type="ECO:0000313" key="8">
    <source>
        <dbReference type="Proteomes" id="UP000297693"/>
    </source>
</evidence>
<comment type="caution">
    <text evidence="7">The sequence shown here is derived from an EMBL/GenBank/DDBJ whole genome shotgun (WGS) entry which is preliminary data.</text>
</comment>
<evidence type="ECO:0000256" key="2">
    <source>
        <dbReference type="ARBA" id="ARBA00022692"/>
    </source>
</evidence>
<keyword evidence="3 5" id="KW-1133">Transmembrane helix</keyword>
<feature type="transmembrane region" description="Helical" evidence="5">
    <location>
        <begin position="152"/>
        <end position="174"/>
    </location>
</feature>
<organism evidence="7 8">
    <name type="scientific">Leptospira ognonensis</name>
    <dbReference type="NCBI Taxonomy" id="2484945"/>
    <lineage>
        <taxon>Bacteria</taxon>
        <taxon>Pseudomonadati</taxon>
        <taxon>Spirochaetota</taxon>
        <taxon>Spirochaetia</taxon>
        <taxon>Leptospirales</taxon>
        <taxon>Leptospiraceae</taxon>
        <taxon>Leptospira</taxon>
    </lineage>
</organism>
<reference evidence="7" key="1">
    <citation type="journal article" date="2019" name="PLoS Negl. Trop. Dis.">
        <title>Revisiting the worldwide diversity of Leptospira species in the environment.</title>
        <authorList>
            <person name="Vincent A.T."/>
            <person name="Schiettekatte O."/>
            <person name="Bourhy P."/>
            <person name="Veyrier F.J."/>
            <person name="Picardeau M."/>
        </authorList>
    </citation>
    <scope>NUCLEOTIDE SEQUENCE [LARGE SCALE GENOMIC DNA]</scope>
    <source>
        <strain evidence="7">201702476</strain>
    </source>
</reference>
<evidence type="ECO:0000256" key="3">
    <source>
        <dbReference type="ARBA" id="ARBA00022989"/>
    </source>
</evidence>